<protein>
    <submittedName>
        <fullName evidence="3">Reprolysin-like metallopeptidase</fullName>
    </submittedName>
</protein>
<dbReference type="Pfam" id="PF17963">
    <property type="entry name" value="Big_9"/>
    <property type="match status" value="2"/>
</dbReference>
<keyword evidence="1" id="KW-1133">Transmembrane helix</keyword>
<dbReference type="Gene3D" id="2.60.40.2810">
    <property type="match status" value="1"/>
</dbReference>
<dbReference type="InterPro" id="IPR013783">
    <property type="entry name" value="Ig-like_fold"/>
</dbReference>
<feature type="transmembrane region" description="Helical" evidence="1">
    <location>
        <begin position="860"/>
        <end position="879"/>
    </location>
</feature>
<dbReference type="Pfam" id="PF13583">
    <property type="entry name" value="Reprolysin_4"/>
    <property type="match status" value="1"/>
</dbReference>
<feature type="chain" id="PRO_5045531372" evidence="2">
    <location>
        <begin position="35"/>
        <end position="891"/>
    </location>
</feature>
<evidence type="ECO:0000313" key="3">
    <source>
        <dbReference type="EMBL" id="MEM5498785.1"/>
    </source>
</evidence>
<dbReference type="Proteomes" id="UP001461163">
    <property type="component" value="Unassembled WGS sequence"/>
</dbReference>
<comment type="caution">
    <text evidence="3">The sequence shown here is derived from an EMBL/GenBank/DDBJ whole genome shotgun (WGS) entry which is preliminary data.</text>
</comment>
<dbReference type="RefSeq" id="WP_342882215.1">
    <property type="nucleotide sequence ID" value="NZ_JBBMQS010000009.1"/>
</dbReference>
<sequence length="891" mass="94484">MQVVNKYNFSKFAQRMLLIAASGFGALSAGSAAAESLWVASAQAKFSTGNNTAKVAVVKGNYQSLASESLQQRFSDKTAAITLALPLPDGSFADFTLTPSRVMSDDLAARYPQFMSYDAVQVNAPLNVGRFSLTHKGLTGIFRQNGQWALLSPVYEKNDEQYVSYYYLDSDGESLLPQGMDDSIDTLSAQEKSITDLTTAQKTTGDTLTTYRLALSATGEYTQAVGGTKADAVAEMITLVNRVNQILLVDTAIQFELIDNEDIIYTDAATDPFTNGDANEDLDTNQQVVDDAVGSSNYDIGHLLATNPGGLAFVGVVCLSTHKARGYTGNTSPQGERFYIDLVIHELGHQLDAEHSFNAQDFDSCDEDQRSSSSAFEPGSGSTIMSYAGICGTQNLQNTSSPFFHAGSVEQIRDYVETGRGRLCGTTVSLNNAAPQVSLASTNYIIPANTPFILDAQATDDETLTYTWEQIDAGGDTGGTATASEMRSDNGANPLFRSYSAVSESYRYFPALEDVLENTVSFGEAYPTTDRELNFRVTVKDNRGGVDTADVMLSVTNTGTAFAVTQPTATSVWQGNALQTITWNTASTQSAPISCPSVHITADLDGDNTFDSILISDTPNDGEQVVFSPNTNTTRARIKVSCVDNVFYAINPANFEITQGGSNVAPVIDGQSVLSVNEDDTLTLTLTALQVTDPDSSYPDNFTLALQAGSNYSIEDGVTIVPDANFSGELSVSVTVNDGIEDSGAFPLVLSVNPVNDDPQASDDSQTVEQDSAATLISVLNNDTDIDGDNLSISDVSYTGSGTVSISGNQISYQPASGFSGNESLTYIVSDGIATDSATLTLTVTATPTTTAPTAGSGSGGGGSFGYVWLGLVSMMMFIGRRSRKSAKCAC</sequence>
<keyword evidence="1" id="KW-0812">Transmembrane</keyword>
<accession>A0ABU9SYU6</accession>
<dbReference type="SUPFAM" id="SSF55486">
    <property type="entry name" value="Metalloproteases ('zincins'), catalytic domain"/>
    <property type="match status" value="1"/>
</dbReference>
<dbReference type="Gene3D" id="2.60.40.10">
    <property type="entry name" value="Immunoglobulins"/>
    <property type="match status" value="1"/>
</dbReference>
<dbReference type="InterPro" id="IPR024079">
    <property type="entry name" value="MetalloPept_cat_dom_sf"/>
</dbReference>
<dbReference type="EMBL" id="JBBMQS010000009">
    <property type="protein sequence ID" value="MEM5498785.1"/>
    <property type="molecule type" value="Genomic_DNA"/>
</dbReference>
<keyword evidence="2" id="KW-0732">Signal</keyword>
<evidence type="ECO:0000256" key="1">
    <source>
        <dbReference type="SAM" id="Phobius"/>
    </source>
</evidence>
<keyword evidence="1" id="KW-0472">Membrane</keyword>
<keyword evidence="4" id="KW-1185">Reference proteome</keyword>
<feature type="signal peptide" evidence="2">
    <location>
        <begin position="1"/>
        <end position="34"/>
    </location>
</feature>
<reference evidence="3 4" key="1">
    <citation type="submission" date="2024-03" db="EMBL/GenBank/DDBJ databases">
        <title>Community enrichment and isolation of bacterial strains for fucoidan degradation.</title>
        <authorList>
            <person name="Sichert A."/>
        </authorList>
    </citation>
    <scope>NUCLEOTIDE SEQUENCE [LARGE SCALE GENOMIC DNA]</scope>
    <source>
        <strain evidence="3 4">AS12</strain>
    </source>
</reference>
<dbReference type="Gene3D" id="3.40.390.10">
    <property type="entry name" value="Collagenase (Catalytic Domain)"/>
    <property type="match status" value="1"/>
</dbReference>
<proteinExistence type="predicted"/>
<name>A0ABU9SYU6_9ALTE</name>
<evidence type="ECO:0000313" key="4">
    <source>
        <dbReference type="Proteomes" id="UP001461163"/>
    </source>
</evidence>
<evidence type="ECO:0000256" key="2">
    <source>
        <dbReference type="SAM" id="SignalP"/>
    </source>
</evidence>
<organism evidence="3 4">
    <name type="scientific">Paraglaciecola mesophila</name>
    <dbReference type="NCBI Taxonomy" id="197222"/>
    <lineage>
        <taxon>Bacteria</taxon>
        <taxon>Pseudomonadati</taxon>
        <taxon>Pseudomonadota</taxon>
        <taxon>Gammaproteobacteria</taxon>
        <taxon>Alteromonadales</taxon>
        <taxon>Alteromonadaceae</taxon>
        <taxon>Paraglaciecola</taxon>
    </lineage>
</organism>
<gene>
    <name evidence="3" type="ORF">WNY77_15355</name>
</gene>